<dbReference type="CDD" id="cd10845">
    <property type="entry name" value="DSRM_RNAse_III_family"/>
    <property type="match status" value="1"/>
</dbReference>
<proteinExistence type="inferred from homology"/>
<comment type="function">
    <text evidence="15">Digests double-stranded RNA. Involved in the processing of primary rRNA transcript to yield the immediate precursors to the large and small rRNAs (23S and 16S). Processes some mRNAs, and tRNAs when they are encoded in the rRNA operon. Processes pre-crRNA and tracrRNA of type II CRISPR loci if present in the organism.</text>
</comment>
<feature type="domain" description="RNase III" evidence="17">
    <location>
        <begin position="21"/>
        <end position="146"/>
    </location>
</feature>
<dbReference type="CDD" id="cd00593">
    <property type="entry name" value="RIBOc"/>
    <property type="match status" value="1"/>
</dbReference>
<keyword evidence="13 15" id="KW-0460">Magnesium</keyword>
<dbReference type="PROSITE" id="PS50142">
    <property type="entry name" value="RNASE_3_2"/>
    <property type="match status" value="1"/>
</dbReference>
<comment type="subunit">
    <text evidence="4 15">Homodimer.</text>
</comment>
<comment type="catalytic activity">
    <reaction evidence="1 15">
        <text>Endonucleolytic cleavage to 5'-phosphomonoester.</text>
        <dbReference type="EC" id="3.1.26.3"/>
    </reaction>
</comment>
<feature type="domain" description="DRBM" evidence="16">
    <location>
        <begin position="173"/>
        <end position="241"/>
    </location>
</feature>
<keyword evidence="6 15" id="KW-0698">rRNA processing</keyword>
<feature type="binding site" evidence="15">
    <location>
        <position position="132"/>
    </location>
    <ligand>
        <name>Mg(2+)</name>
        <dbReference type="ChEBI" id="CHEBI:18420"/>
    </ligand>
</feature>
<dbReference type="GO" id="GO:0006397">
    <property type="term" value="P:mRNA processing"/>
    <property type="evidence" value="ECO:0007669"/>
    <property type="project" value="UniProtKB-UniRule"/>
</dbReference>
<comment type="caution">
    <text evidence="18">The sequence shown here is derived from an EMBL/GenBank/DDBJ whole genome shotgun (WGS) entry which is preliminary data.</text>
</comment>
<dbReference type="Pfam" id="PF14622">
    <property type="entry name" value="Ribonucleas_3_3"/>
    <property type="match status" value="1"/>
</dbReference>
<evidence type="ECO:0000256" key="7">
    <source>
        <dbReference type="ARBA" id="ARBA00022664"/>
    </source>
</evidence>
<evidence type="ECO:0000256" key="9">
    <source>
        <dbReference type="ARBA" id="ARBA00022722"/>
    </source>
</evidence>
<evidence type="ECO:0000259" key="17">
    <source>
        <dbReference type="PROSITE" id="PS50142"/>
    </source>
</evidence>
<dbReference type="SUPFAM" id="SSF69065">
    <property type="entry name" value="RNase III domain-like"/>
    <property type="match status" value="1"/>
</dbReference>
<evidence type="ECO:0000256" key="6">
    <source>
        <dbReference type="ARBA" id="ARBA00022552"/>
    </source>
</evidence>
<dbReference type="GO" id="GO:0046872">
    <property type="term" value="F:metal ion binding"/>
    <property type="evidence" value="ECO:0007669"/>
    <property type="project" value="UniProtKB-KW"/>
</dbReference>
<evidence type="ECO:0000256" key="12">
    <source>
        <dbReference type="ARBA" id="ARBA00022801"/>
    </source>
</evidence>
<evidence type="ECO:0000256" key="15">
    <source>
        <dbReference type="HAMAP-Rule" id="MF_00104"/>
    </source>
</evidence>
<dbReference type="GO" id="GO:0006364">
    <property type="term" value="P:rRNA processing"/>
    <property type="evidence" value="ECO:0007669"/>
    <property type="project" value="UniProtKB-UniRule"/>
</dbReference>
<dbReference type="FunFam" id="1.10.1520.10:FF:000001">
    <property type="entry name" value="Ribonuclease 3"/>
    <property type="match status" value="1"/>
</dbReference>
<keyword evidence="5 15" id="KW-0963">Cytoplasm</keyword>
<dbReference type="GO" id="GO:0003725">
    <property type="term" value="F:double-stranded RNA binding"/>
    <property type="evidence" value="ECO:0007669"/>
    <property type="project" value="TreeGrafter"/>
</dbReference>
<feature type="active site" evidence="15">
    <location>
        <position position="63"/>
    </location>
</feature>
<dbReference type="PROSITE" id="PS50137">
    <property type="entry name" value="DS_RBD"/>
    <property type="match status" value="1"/>
</dbReference>
<organism evidence="18 19">
    <name type="scientific">Actinomyces urogenitalis</name>
    <dbReference type="NCBI Taxonomy" id="103621"/>
    <lineage>
        <taxon>Bacteria</taxon>
        <taxon>Bacillati</taxon>
        <taxon>Actinomycetota</taxon>
        <taxon>Actinomycetes</taxon>
        <taxon>Actinomycetales</taxon>
        <taxon>Actinomycetaceae</taxon>
        <taxon>Actinomyces</taxon>
    </lineage>
</organism>
<dbReference type="PANTHER" id="PTHR11207">
    <property type="entry name" value="RIBONUCLEASE III"/>
    <property type="match status" value="1"/>
</dbReference>
<dbReference type="HAMAP" id="MF_00104">
    <property type="entry name" value="RNase_III"/>
    <property type="match status" value="1"/>
</dbReference>
<dbReference type="SMART" id="SM00535">
    <property type="entry name" value="RIBOc"/>
    <property type="match status" value="1"/>
</dbReference>
<keyword evidence="9 15" id="KW-0540">Nuclease</keyword>
<dbReference type="EC" id="3.1.26.3" evidence="15"/>
<dbReference type="GO" id="GO:0004525">
    <property type="term" value="F:ribonuclease III activity"/>
    <property type="evidence" value="ECO:0007669"/>
    <property type="project" value="UniProtKB-UniRule"/>
</dbReference>
<dbReference type="InterPro" id="IPR014720">
    <property type="entry name" value="dsRBD_dom"/>
</dbReference>
<dbReference type="Gene3D" id="3.30.160.20">
    <property type="match status" value="1"/>
</dbReference>
<keyword evidence="7 15" id="KW-0507">mRNA processing</keyword>
<evidence type="ECO:0000313" key="19">
    <source>
        <dbReference type="Proteomes" id="UP000234778"/>
    </source>
</evidence>
<accession>A0A2I1KVQ3</accession>
<dbReference type="FunFam" id="3.30.160.20:FF:000003">
    <property type="entry name" value="Ribonuclease 3"/>
    <property type="match status" value="1"/>
</dbReference>
<dbReference type="SUPFAM" id="SSF54768">
    <property type="entry name" value="dsRNA-binding domain-like"/>
    <property type="match status" value="1"/>
</dbReference>
<sequence length="276" mass="29010">MSRGSHKPSRRTAPPARTDVESLVYRWGCQIEDPLLDLALTHRSWAHENGGLPTNERLEFLGDAVLQIIVTEDLFRDHPEVPEGQLAKMRAATVSEPALAGVARDLGLGEFIKLGKGEALSGGRDKDSILSDTVEALIGATYLTVGLEPVREVVLRLVSRFLTEAPSRGAGLDWKTSLQELAAVHRLGSPSYRVTSVGPDHARVFTAVAVVDGQERGEGTGSSKKVAEHDAAEAAYASILASHGDGGLEIPGATEALRADLGLPTGQSSPAGGAGA</sequence>
<dbReference type="Proteomes" id="UP000234778">
    <property type="component" value="Unassembled WGS sequence"/>
</dbReference>
<feature type="binding site" evidence="15">
    <location>
        <position position="135"/>
    </location>
    <ligand>
        <name>Mg(2+)</name>
        <dbReference type="ChEBI" id="CHEBI:18420"/>
    </ligand>
</feature>
<evidence type="ECO:0000256" key="3">
    <source>
        <dbReference type="ARBA" id="ARBA00010183"/>
    </source>
</evidence>
<dbReference type="InterPro" id="IPR011907">
    <property type="entry name" value="RNase_III"/>
</dbReference>
<keyword evidence="10 15" id="KW-0479">Metal-binding</keyword>
<dbReference type="SMART" id="SM00358">
    <property type="entry name" value="DSRM"/>
    <property type="match status" value="1"/>
</dbReference>
<comment type="similarity">
    <text evidence="3">Belongs to the ribonuclease III family.</text>
</comment>
<keyword evidence="12 15" id="KW-0378">Hydrolase</keyword>
<evidence type="ECO:0000256" key="10">
    <source>
        <dbReference type="ARBA" id="ARBA00022723"/>
    </source>
</evidence>
<evidence type="ECO:0000256" key="11">
    <source>
        <dbReference type="ARBA" id="ARBA00022759"/>
    </source>
</evidence>
<dbReference type="InterPro" id="IPR000999">
    <property type="entry name" value="RNase_III_dom"/>
</dbReference>
<evidence type="ECO:0000256" key="1">
    <source>
        <dbReference type="ARBA" id="ARBA00000109"/>
    </source>
</evidence>
<keyword evidence="8 15" id="KW-0819">tRNA processing</keyword>
<dbReference type="PROSITE" id="PS00517">
    <property type="entry name" value="RNASE_3_1"/>
    <property type="match status" value="1"/>
</dbReference>
<keyword evidence="14 15" id="KW-0694">RNA-binding</keyword>
<evidence type="ECO:0000256" key="13">
    <source>
        <dbReference type="ARBA" id="ARBA00022842"/>
    </source>
</evidence>
<feature type="active site" evidence="15">
    <location>
        <position position="135"/>
    </location>
</feature>
<evidence type="ECO:0000313" key="18">
    <source>
        <dbReference type="EMBL" id="PKY99706.1"/>
    </source>
</evidence>
<gene>
    <name evidence="15" type="primary">rnc</name>
    <name evidence="18" type="ORF">CYJ26_02160</name>
</gene>
<evidence type="ECO:0000259" key="16">
    <source>
        <dbReference type="PROSITE" id="PS50137"/>
    </source>
</evidence>
<feature type="binding site" evidence="15">
    <location>
        <position position="59"/>
    </location>
    <ligand>
        <name>Mg(2+)</name>
        <dbReference type="ChEBI" id="CHEBI:18420"/>
    </ligand>
</feature>
<evidence type="ECO:0000256" key="2">
    <source>
        <dbReference type="ARBA" id="ARBA00004496"/>
    </source>
</evidence>
<dbReference type="Gene3D" id="1.10.1520.10">
    <property type="entry name" value="Ribonuclease III domain"/>
    <property type="match status" value="1"/>
</dbReference>
<dbReference type="GO" id="GO:0005737">
    <property type="term" value="C:cytoplasm"/>
    <property type="evidence" value="ECO:0007669"/>
    <property type="project" value="UniProtKB-SubCell"/>
</dbReference>
<evidence type="ECO:0000256" key="8">
    <source>
        <dbReference type="ARBA" id="ARBA00022694"/>
    </source>
</evidence>
<dbReference type="InterPro" id="IPR036389">
    <property type="entry name" value="RNase_III_sf"/>
</dbReference>
<dbReference type="AlphaFoldDB" id="A0A2I1KVQ3"/>
<dbReference type="PANTHER" id="PTHR11207:SF0">
    <property type="entry name" value="RIBONUCLEASE 3"/>
    <property type="match status" value="1"/>
</dbReference>
<keyword evidence="11 15" id="KW-0255">Endonuclease</keyword>
<dbReference type="GeneID" id="81707750"/>
<dbReference type="GO" id="GO:0042802">
    <property type="term" value="F:identical protein binding"/>
    <property type="evidence" value="ECO:0007669"/>
    <property type="project" value="UniProtKB-ARBA"/>
</dbReference>
<dbReference type="NCBIfam" id="TIGR02191">
    <property type="entry name" value="RNaseIII"/>
    <property type="match status" value="1"/>
</dbReference>
<dbReference type="EMBL" id="PKHA01000001">
    <property type="protein sequence ID" value="PKY99706.1"/>
    <property type="molecule type" value="Genomic_DNA"/>
</dbReference>
<comment type="cofactor">
    <cofactor evidence="15">
        <name>Mg(2+)</name>
        <dbReference type="ChEBI" id="CHEBI:18420"/>
    </cofactor>
</comment>
<evidence type="ECO:0000256" key="14">
    <source>
        <dbReference type="ARBA" id="ARBA00022884"/>
    </source>
</evidence>
<comment type="subcellular location">
    <subcellularLocation>
        <location evidence="2 15">Cytoplasm</location>
    </subcellularLocation>
</comment>
<evidence type="ECO:0000256" key="4">
    <source>
        <dbReference type="ARBA" id="ARBA00011738"/>
    </source>
</evidence>
<keyword evidence="15" id="KW-0699">rRNA-binding</keyword>
<name>A0A2I1KVQ3_9ACTO</name>
<evidence type="ECO:0000256" key="5">
    <source>
        <dbReference type="ARBA" id="ARBA00022490"/>
    </source>
</evidence>
<protein>
    <recommendedName>
        <fullName evidence="15">Ribonuclease 3</fullName>
        <ecNumber evidence="15">3.1.26.3</ecNumber>
    </recommendedName>
    <alternativeName>
        <fullName evidence="15">Ribonuclease III</fullName>
        <shortName evidence="15">RNase III</shortName>
    </alternativeName>
</protein>
<reference evidence="18 19" key="1">
    <citation type="submission" date="2017-12" db="EMBL/GenBank/DDBJ databases">
        <title>Phylogenetic diversity of female urinary microbiome.</title>
        <authorList>
            <person name="Thomas-White K."/>
            <person name="Wolfe A.J."/>
        </authorList>
    </citation>
    <scope>NUCLEOTIDE SEQUENCE [LARGE SCALE GENOMIC DNA]</scope>
    <source>
        <strain evidence="18 19">UMB0319</strain>
    </source>
</reference>
<dbReference type="GO" id="GO:0019843">
    <property type="term" value="F:rRNA binding"/>
    <property type="evidence" value="ECO:0007669"/>
    <property type="project" value="UniProtKB-KW"/>
</dbReference>
<dbReference type="GO" id="GO:0010468">
    <property type="term" value="P:regulation of gene expression"/>
    <property type="evidence" value="ECO:0007669"/>
    <property type="project" value="TreeGrafter"/>
</dbReference>
<dbReference type="RefSeq" id="WP_101637849.1">
    <property type="nucleotide sequence ID" value="NZ_JAWEAQ010000007.1"/>
</dbReference>
<dbReference type="GO" id="GO:0008033">
    <property type="term" value="P:tRNA processing"/>
    <property type="evidence" value="ECO:0007669"/>
    <property type="project" value="UniProtKB-KW"/>
</dbReference>
<dbReference type="Pfam" id="PF00035">
    <property type="entry name" value="dsrm"/>
    <property type="match status" value="1"/>
</dbReference>